<gene>
    <name evidence="1" type="ORF">PVAP13_1KG054577</name>
</gene>
<sequence length="132" mass="14524">MRSRPPPSAGRRGRHMRPELRSWECRKIAPVPPCGHPNPFPQPTHPPPLLTSVRGARWRLESKGEMFLRYGPCGGITAGTATCCRAVDTPLLHRMSAPNPASSIGTSGVAPSHRRALPLRPPANCSQWRWPL</sequence>
<organism evidence="1 2">
    <name type="scientific">Panicum virgatum</name>
    <name type="common">Blackwell switchgrass</name>
    <dbReference type="NCBI Taxonomy" id="38727"/>
    <lineage>
        <taxon>Eukaryota</taxon>
        <taxon>Viridiplantae</taxon>
        <taxon>Streptophyta</taxon>
        <taxon>Embryophyta</taxon>
        <taxon>Tracheophyta</taxon>
        <taxon>Spermatophyta</taxon>
        <taxon>Magnoliopsida</taxon>
        <taxon>Liliopsida</taxon>
        <taxon>Poales</taxon>
        <taxon>Poaceae</taxon>
        <taxon>PACMAD clade</taxon>
        <taxon>Panicoideae</taxon>
        <taxon>Panicodae</taxon>
        <taxon>Paniceae</taxon>
        <taxon>Panicinae</taxon>
        <taxon>Panicum</taxon>
        <taxon>Panicum sect. Hiantes</taxon>
    </lineage>
</organism>
<evidence type="ECO:0000313" key="1">
    <source>
        <dbReference type="EMBL" id="KAG2656096.1"/>
    </source>
</evidence>
<name>A0A8T0XDY7_PANVG</name>
<protein>
    <submittedName>
        <fullName evidence="1">Uncharacterized protein</fullName>
    </submittedName>
</protein>
<dbReference type="EMBL" id="CM029037">
    <property type="protein sequence ID" value="KAG2656096.1"/>
    <property type="molecule type" value="Genomic_DNA"/>
</dbReference>
<evidence type="ECO:0000313" key="2">
    <source>
        <dbReference type="Proteomes" id="UP000823388"/>
    </source>
</evidence>
<accession>A0A8T0XDY7</accession>
<dbReference type="AlphaFoldDB" id="A0A8T0XDY7"/>
<dbReference type="Proteomes" id="UP000823388">
    <property type="component" value="Chromosome 1K"/>
</dbReference>
<keyword evidence="2" id="KW-1185">Reference proteome</keyword>
<proteinExistence type="predicted"/>
<reference evidence="1" key="1">
    <citation type="submission" date="2020-05" db="EMBL/GenBank/DDBJ databases">
        <title>WGS assembly of Panicum virgatum.</title>
        <authorList>
            <person name="Lovell J.T."/>
            <person name="Jenkins J."/>
            <person name="Shu S."/>
            <person name="Juenger T.E."/>
            <person name="Schmutz J."/>
        </authorList>
    </citation>
    <scope>NUCLEOTIDE SEQUENCE</scope>
    <source>
        <strain evidence="1">AP13</strain>
    </source>
</reference>
<comment type="caution">
    <text evidence="1">The sequence shown here is derived from an EMBL/GenBank/DDBJ whole genome shotgun (WGS) entry which is preliminary data.</text>
</comment>